<evidence type="ECO:0000313" key="2">
    <source>
        <dbReference type="EMBL" id="CAB4332266.1"/>
    </source>
</evidence>
<feature type="transmembrane region" description="Helical" evidence="1">
    <location>
        <begin position="43"/>
        <end position="65"/>
    </location>
</feature>
<reference evidence="2" key="1">
    <citation type="submission" date="2020-05" db="EMBL/GenBank/DDBJ databases">
        <authorList>
            <person name="Chiriac C."/>
            <person name="Salcher M."/>
            <person name="Ghai R."/>
            <person name="Kavagutti S V."/>
        </authorList>
    </citation>
    <scope>NUCLEOTIDE SEQUENCE</scope>
</reference>
<keyword evidence="1" id="KW-0812">Transmembrane</keyword>
<dbReference type="EMBL" id="CAESAF010000015">
    <property type="protein sequence ID" value="CAB4332266.1"/>
    <property type="molecule type" value="Genomic_DNA"/>
</dbReference>
<organism evidence="2">
    <name type="scientific">freshwater metagenome</name>
    <dbReference type="NCBI Taxonomy" id="449393"/>
    <lineage>
        <taxon>unclassified sequences</taxon>
        <taxon>metagenomes</taxon>
        <taxon>ecological metagenomes</taxon>
    </lineage>
</organism>
<dbReference type="InterPro" id="IPR019099">
    <property type="entry name" value="Uncharacterised_PGPGW_TM"/>
</dbReference>
<sequence length="109" mass="11702">MRIRTWIKKTKAGRFFWRIFIGIVGGTVTVLGAVALVGPGPGILIVIAGLGILATEFAWASRVMVHTRTYAQKAADKVGIPKWVQYALIAGAAVLSIVVILYLHSTGKI</sequence>
<protein>
    <submittedName>
        <fullName evidence="2">Unannotated protein</fullName>
    </submittedName>
</protein>
<feature type="transmembrane region" description="Helical" evidence="1">
    <location>
        <begin position="86"/>
        <end position="104"/>
    </location>
</feature>
<keyword evidence="1" id="KW-1133">Transmembrane helix</keyword>
<proteinExistence type="predicted"/>
<name>A0A6J5YRR0_9ZZZZ</name>
<accession>A0A6J5YRR0</accession>
<feature type="transmembrane region" description="Helical" evidence="1">
    <location>
        <begin position="15"/>
        <end position="37"/>
    </location>
</feature>
<dbReference type="Pfam" id="PF09656">
    <property type="entry name" value="PGPGW"/>
    <property type="match status" value="1"/>
</dbReference>
<evidence type="ECO:0000256" key="1">
    <source>
        <dbReference type="SAM" id="Phobius"/>
    </source>
</evidence>
<keyword evidence="1" id="KW-0472">Membrane</keyword>
<dbReference type="AlphaFoldDB" id="A0A6J5YRR0"/>
<gene>
    <name evidence="2" type="ORF">UFOPK3574_00276</name>
</gene>